<dbReference type="PANTHER" id="PTHR31685">
    <property type="entry name" value="INTEGRAL MEMBRANE PROTEIN (AFU_ORTHOLOGUE AFUA_6G12730)-RELATED"/>
    <property type="match status" value="1"/>
</dbReference>
<keyword evidence="2" id="KW-0472">Membrane</keyword>
<evidence type="ECO:0000256" key="1">
    <source>
        <dbReference type="SAM" id="MobiDB-lite"/>
    </source>
</evidence>
<feature type="transmembrane region" description="Helical" evidence="2">
    <location>
        <begin position="683"/>
        <end position="700"/>
    </location>
</feature>
<dbReference type="EMBL" id="JFFI01001861">
    <property type="protein sequence ID" value="KXH52442.1"/>
    <property type="molecule type" value="Genomic_DNA"/>
</dbReference>
<feature type="domain" description="Protein YTP1-like C-terminal" evidence="4">
    <location>
        <begin position="485"/>
        <end position="772"/>
    </location>
</feature>
<comment type="caution">
    <text evidence="5">The sequence shown here is derived from an EMBL/GenBank/DDBJ whole genome shotgun (WGS) entry which is preliminary data.</text>
</comment>
<gene>
    <name evidence="5" type="ORF">CSAL01_02060</name>
</gene>
<sequence>MSLLQATSSHLHPFYNVPAPVSSRSFGTATTRLAPDMVGDFLSRGGRLTLHGTQRTQSPAMSSPCTDAGSKKPSSAYPYTVALYLTYKSHKNLVTKGLLSVSGAATGPLSRSWNSLDYREAYSFALSPCVRICEEAPIRPLTDRTIPCLDQSETNSILSLRHRRTEPDITPLLLLSTTNILVAKRLLMRSLTSQITTVVALGIVPLVVAHGAHEAGADAMEMDMGMALGADEPKADSKSYPPTYFALADHAGLMYAHIGAMVLAWIFVLPVAVMLSIARSRYTLALQLVFMAINALGVLLGTIYNASTPDLYPNNAHHKLGWLVTWVLLAQVLVGLVGRVAGALRHNSRETSDNNECQSFIPVSTAAMAEHHRINSSRYASEYRLSNDSGQGTEPCTESLRSHSRSSSSNEVSPRSSDTYLKEYVEGEDDLEDGLPMPMPSNRNENNNANPRSAIARIAGKMPSRVLKGLLFFYNLIDRTILPLGFVTLCLGIVAYGRFFEGNGIFSGLAHWIKGGIFFWLGLLTLGRWTGSFGELGWAWNVLPKRADSKWRPSAEFVESALIFVYGSTNIFLEHLGNWGGEYSAQDLEHISITVLFIGGGLVGMLIESSRVRELLNTSVLDAASEQYHDEEEQKRDHQPPKQYEFSINPIPALVILLLGIMMSSHTQHSMVSSMIHKQWGNLLTGASFARGFSYVIMYLKPPKSILPSRPPTELLAAFGLISGGIIFMASASDTVEGMEHYGLDAMFMYTVTMGLVGVLMAWVIIVLAIKGWAVRKEAGRRSYRLS</sequence>
<dbReference type="Pfam" id="PF10355">
    <property type="entry name" value="Ytp1"/>
    <property type="match status" value="1"/>
</dbReference>
<feature type="transmembrane region" description="Helical" evidence="2">
    <location>
        <begin position="254"/>
        <end position="277"/>
    </location>
</feature>
<dbReference type="InterPro" id="IPR018827">
    <property type="entry name" value="YTP1_C"/>
</dbReference>
<feature type="transmembrane region" description="Helical" evidence="2">
    <location>
        <begin position="644"/>
        <end position="663"/>
    </location>
</feature>
<dbReference type="InterPro" id="IPR018825">
    <property type="entry name" value="DUF2427"/>
</dbReference>
<feature type="transmembrane region" description="Helical" evidence="2">
    <location>
        <begin position="712"/>
        <end position="732"/>
    </location>
</feature>
<keyword evidence="6" id="KW-1185">Reference proteome</keyword>
<dbReference type="PANTHER" id="PTHR31685:SF3">
    <property type="entry name" value="INTEGRAL MEMBRANE PROTEIN (AFU_ORTHOLOGUE AFUA_6G12730)"/>
    <property type="match status" value="1"/>
</dbReference>
<evidence type="ECO:0000256" key="2">
    <source>
        <dbReference type="SAM" id="Phobius"/>
    </source>
</evidence>
<dbReference type="OrthoDB" id="4005299at2759"/>
<name>A0A135TWM7_9PEZI</name>
<feature type="domain" description="DUF2427" evidence="3">
    <location>
        <begin position="241"/>
        <end position="339"/>
    </location>
</feature>
<proteinExistence type="predicted"/>
<feature type="transmembrane region" description="Helical" evidence="2">
    <location>
        <begin position="284"/>
        <end position="303"/>
    </location>
</feature>
<feature type="transmembrane region" description="Helical" evidence="2">
    <location>
        <begin position="191"/>
        <end position="212"/>
    </location>
</feature>
<dbReference type="Proteomes" id="UP000070121">
    <property type="component" value="Unassembled WGS sequence"/>
</dbReference>
<evidence type="ECO:0008006" key="7">
    <source>
        <dbReference type="Google" id="ProtNLM"/>
    </source>
</evidence>
<feature type="region of interest" description="Disordered" evidence="1">
    <location>
        <begin position="384"/>
        <end position="419"/>
    </location>
</feature>
<keyword evidence="2" id="KW-0812">Transmembrane</keyword>
<feature type="compositionally biased region" description="Polar residues" evidence="1">
    <location>
        <begin position="384"/>
        <end position="396"/>
    </location>
</feature>
<dbReference type="STRING" id="1209931.A0A135TWM7"/>
<dbReference type="Pfam" id="PF10348">
    <property type="entry name" value="DUF2427"/>
    <property type="match status" value="1"/>
</dbReference>
<organism evidence="5 6">
    <name type="scientific">Colletotrichum salicis</name>
    <dbReference type="NCBI Taxonomy" id="1209931"/>
    <lineage>
        <taxon>Eukaryota</taxon>
        <taxon>Fungi</taxon>
        <taxon>Dikarya</taxon>
        <taxon>Ascomycota</taxon>
        <taxon>Pezizomycotina</taxon>
        <taxon>Sordariomycetes</taxon>
        <taxon>Hypocreomycetidae</taxon>
        <taxon>Glomerellales</taxon>
        <taxon>Glomerellaceae</taxon>
        <taxon>Colletotrichum</taxon>
        <taxon>Colletotrichum acutatum species complex</taxon>
    </lineage>
</organism>
<evidence type="ECO:0000259" key="3">
    <source>
        <dbReference type="Pfam" id="PF10348"/>
    </source>
</evidence>
<keyword evidence="2" id="KW-1133">Transmembrane helix</keyword>
<evidence type="ECO:0000259" key="4">
    <source>
        <dbReference type="Pfam" id="PF10355"/>
    </source>
</evidence>
<feature type="transmembrane region" description="Helical" evidence="2">
    <location>
        <begin position="752"/>
        <end position="775"/>
    </location>
</feature>
<accession>A0A135TWM7</accession>
<feature type="transmembrane region" description="Helical" evidence="2">
    <location>
        <begin position="323"/>
        <end position="342"/>
    </location>
</feature>
<evidence type="ECO:0000313" key="6">
    <source>
        <dbReference type="Proteomes" id="UP000070121"/>
    </source>
</evidence>
<feature type="transmembrane region" description="Helical" evidence="2">
    <location>
        <begin position="471"/>
        <end position="497"/>
    </location>
</feature>
<protein>
    <recommendedName>
        <fullName evidence="7">Integral membrane protein</fullName>
    </recommendedName>
</protein>
<dbReference type="AlphaFoldDB" id="A0A135TWM7"/>
<reference evidence="5 6" key="1">
    <citation type="submission" date="2014-02" db="EMBL/GenBank/DDBJ databases">
        <title>The genome sequence of Colletotrichum salicis CBS 607.94.</title>
        <authorList>
            <person name="Baroncelli R."/>
            <person name="Thon M.R."/>
        </authorList>
    </citation>
    <scope>NUCLEOTIDE SEQUENCE [LARGE SCALE GENOMIC DNA]</scope>
    <source>
        <strain evidence="5 6">CBS 607.94</strain>
    </source>
</reference>
<feature type="compositionally biased region" description="Low complexity" evidence="1">
    <location>
        <begin position="405"/>
        <end position="417"/>
    </location>
</feature>
<evidence type="ECO:0000313" key="5">
    <source>
        <dbReference type="EMBL" id="KXH52442.1"/>
    </source>
</evidence>